<protein>
    <recommendedName>
        <fullName evidence="10">3-dehydroquinate synthase</fullName>
        <ecNumber evidence="10">4.2.3.4</ecNumber>
    </recommendedName>
</protein>
<name>A0AA51N9W6_9BACT</name>
<dbReference type="Pfam" id="PF01761">
    <property type="entry name" value="DHQ_synthase"/>
    <property type="match status" value="1"/>
</dbReference>
<comment type="function">
    <text evidence="3">Catalyzes the conversion of 3-deoxy-D-arabino-heptulosonate 7-phosphate (DAHP) to dehydroquinate (DHQ).</text>
</comment>
<evidence type="ECO:0000256" key="7">
    <source>
        <dbReference type="ARBA" id="ARBA00023027"/>
    </source>
</evidence>
<accession>A0AA51N9W6</accession>
<dbReference type="GO" id="GO:0046872">
    <property type="term" value="F:metal ion binding"/>
    <property type="evidence" value="ECO:0007669"/>
    <property type="project" value="UniProtKB-KW"/>
</dbReference>
<keyword evidence="4" id="KW-0479">Metal-binding</keyword>
<organism evidence="13 14">
    <name type="scientific">Marivirga arenosa</name>
    <dbReference type="NCBI Taxonomy" id="3059076"/>
    <lineage>
        <taxon>Bacteria</taxon>
        <taxon>Pseudomonadati</taxon>
        <taxon>Bacteroidota</taxon>
        <taxon>Cytophagia</taxon>
        <taxon>Cytophagales</taxon>
        <taxon>Marivirgaceae</taxon>
        <taxon>Marivirga</taxon>
    </lineage>
</organism>
<dbReference type="InterPro" id="IPR030963">
    <property type="entry name" value="DHQ_synth_fam"/>
</dbReference>
<dbReference type="PIRSF" id="PIRSF001455">
    <property type="entry name" value="DHQ_synth"/>
    <property type="match status" value="1"/>
</dbReference>
<dbReference type="GO" id="GO:0003856">
    <property type="term" value="F:3-dehydroquinate synthase activity"/>
    <property type="evidence" value="ECO:0007669"/>
    <property type="project" value="UniProtKB-UniRule"/>
</dbReference>
<dbReference type="PANTHER" id="PTHR43622">
    <property type="entry name" value="3-DEHYDROQUINATE SYNTHASE"/>
    <property type="match status" value="1"/>
</dbReference>
<evidence type="ECO:0000313" key="13">
    <source>
        <dbReference type="EMBL" id="WMN07185.1"/>
    </source>
</evidence>
<keyword evidence="7" id="KW-0520">NAD</keyword>
<dbReference type="GO" id="GO:0009073">
    <property type="term" value="P:aromatic amino acid family biosynthetic process"/>
    <property type="evidence" value="ECO:0007669"/>
    <property type="project" value="InterPro"/>
</dbReference>
<dbReference type="GO" id="GO:0005737">
    <property type="term" value="C:cytoplasm"/>
    <property type="evidence" value="ECO:0007669"/>
    <property type="project" value="InterPro"/>
</dbReference>
<dbReference type="Gene3D" id="1.20.1090.10">
    <property type="entry name" value="Dehydroquinate synthase-like - alpha domain"/>
    <property type="match status" value="1"/>
</dbReference>
<evidence type="ECO:0000313" key="14">
    <source>
        <dbReference type="Proteomes" id="UP001244443"/>
    </source>
</evidence>
<evidence type="ECO:0000259" key="11">
    <source>
        <dbReference type="Pfam" id="PF01761"/>
    </source>
</evidence>
<keyword evidence="8 13" id="KW-0456">Lyase</keyword>
<keyword evidence="14" id="KW-1185">Reference proteome</keyword>
<evidence type="ECO:0000256" key="5">
    <source>
        <dbReference type="ARBA" id="ARBA00022741"/>
    </source>
</evidence>
<proteinExistence type="predicted"/>
<dbReference type="PANTHER" id="PTHR43622:SF1">
    <property type="entry name" value="3-DEHYDROQUINATE SYNTHASE"/>
    <property type="match status" value="1"/>
</dbReference>
<gene>
    <name evidence="13" type="primary">aroB</name>
    <name evidence="13" type="ORF">QYS48_28080</name>
</gene>
<keyword evidence="6" id="KW-0862">Zinc</keyword>
<dbReference type="EC" id="4.2.3.4" evidence="10"/>
<keyword evidence="9" id="KW-0170">Cobalt</keyword>
<evidence type="ECO:0000256" key="4">
    <source>
        <dbReference type="ARBA" id="ARBA00022723"/>
    </source>
</evidence>
<comment type="cofactor">
    <cofactor evidence="2">
        <name>Co(2+)</name>
        <dbReference type="ChEBI" id="CHEBI:48828"/>
    </cofactor>
</comment>
<comment type="cofactor">
    <cofactor evidence="1">
        <name>NAD(+)</name>
        <dbReference type="ChEBI" id="CHEBI:57540"/>
    </cofactor>
</comment>
<dbReference type="Proteomes" id="UP001244443">
    <property type="component" value="Chromosome"/>
</dbReference>
<evidence type="ECO:0000256" key="2">
    <source>
        <dbReference type="ARBA" id="ARBA00001941"/>
    </source>
</evidence>
<dbReference type="RefSeq" id="WP_308357261.1">
    <property type="nucleotide sequence ID" value="NZ_CP129970.2"/>
</dbReference>
<evidence type="ECO:0000256" key="8">
    <source>
        <dbReference type="ARBA" id="ARBA00023239"/>
    </source>
</evidence>
<evidence type="ECO:0000256" key="1">
    <source>
        <dbReference type="ARBA" id="ARBA00001911"/>
    </source>
</evidence>
<dbReference type="InterPro" id="IPR050071">
    <property type="entry name" value="Dehydroquinate_synthase"/>
</dbReference>
<dbReference type="Pfam" id="PF24621">
    <property type="entry name" value="DHQS_C"/>
    <property type="match status" value="1"/>
</dbReference>
<dbReference type="InterPro" id="IPR016037">
    <property type="entry name" value="DHQ_synth_AroB"/>
</dbReference>
<dbReference type="AlphaFoldDB" id="A0AA51N9W6"/>
<sequence>MSKVYFKNIGFISSILSKTDFSKLFVLVDENTHKHCYPLITEHIGKHTIIQINSGEKNKTLESCTHIWNSLTEAQADRRSLLINLGGGVITDMGGFCAGTYKRGIKFINIPTTLLAQVDASVGAKTGIDFNGFKNHIGLFCNAEAVLIDSLFHESLDERQLKSGFAEMLKHGLIADLKHWNECLNQGYKTVDNQLIKKSVDIKKSVVEADPQEKGLRKILNFGHTIGHAIESHLLSSENELLHGEAIGNGMIAEAFLSFKKGFISSEDYMLIKGELSKLYDKPKIKKASFDELKGLCLQDKKNDNGKLNMSLLKTLGQATYDIEIDGILLESALNEVL</sequence>
<evidence type="ECO:0000259" key="12">
    <source>
        <dbReference type="Pfam" id="PF24621"/>
    </source>
</evidence>
<feature type="domain" description="3-dehydroquinate synthase C-terminal" evidence="12">
    <location>
        <begin position="164"/>
        <end position="303"/>
    </location>
</feature>
<reference evidence="13" key="1">
    <citation type="submission" date="2023-08" db="EMBL/GenBank/DDBJ databases">
        <title>Comparative genomics and taxonomic characterization of three novel marine species of genus Marivirga.</title>
        <authorList>
            <person name="Muhammad N."/>
            <person name="Kim S.-G."/>
        </authorList>
    </citation>
    <scope>NUCLEOTIDE SEQUENCE [LARGE SCALE GENOMIC DNA]</scope>
    <source>
        <strain evidence="13">ABR2-2</strain>
    </source>
</reference>
<feature type="domain" description="3-dehydroquinate synthase N-terminal" evidence="11">
    <location>
        <begin position="50"/>
        <end position="162"/>
    </location>
</feature>
<evidence type="ECO:0000256" key="10">
    <source>
        <dbReference type="NCBIfam" id="TIGR01357"/>
    </source>
</evidence>
<dbReference type="GO" id="GO:0000166">
    <property type="term" value="F:nucleotide binding"/>
    <property type="evidence" value="ECO:0007669"/>
    <property type="project" value="UniProtKB-KW"/>
</dbReference>
<evidence type="ECO:0000256" key="6">
    <source>
        <dbReference type="ARBA" id="ARBA00022833"/>
    </source>
</evidence>
<dbReference type="InterPro" id="IPR030960">
    <property type="entry name" value="DHQS/DOIS_N"/>
</dbReference>
<dbReference type="SUPFAM" id="SSF56796">
    <property type="entry name" value="Dehydroquinate synthase-like"/>
    <property type="match status" value="1"/>
</dbReference>
<evidence type="ECO:0000256" key="3">
    <source>
        <dbReference type="ARBA" id="ARBA00003485"/>
    </source>
</evidence>
<dbReference type="CDD" id="cd08195">
    <property type="entry name" value="DHQS"/>
    <property type="match status" value="1"/>
</dbReference>
<dbReference type="GO" id="GO:0009423">
    <property type="term" value="P:chorismate biosynthetic process"/>
    <property type="evidence" value="ECO:0007669"/>
    <property type="project" value="UniProtKB-UniRule"/>
</dbReference>
<dbReference type="NCBIfam" id="TIGR01357">
    <property type="entry name" value="aroB"/>
    <property type="match status" value="1"/>
</dbReference>
<dbReference type="EMBL" id="CP129970">
    <property type="protein sequence ID" value="WMN07185.1"/>
    <property type="molecule type" value="Genomic_DNA"/>
</dbReference>
<dbReference type="Gene3D" id="3.40.50.1970">
    <property type="match status" value="1"/>
</dbReference>
<evidence type="ECO:0000256" key="9">
    <source>
        <dbReference type="ARBA" id="ARBA00023285"/>
    </source>
</evidence>
<dbReference type="InterPro" id="IPR056179">
    <property type="entry name" value="DHQS_C"/>
</dbReference>
<keyword evidence="5" id="KW-0547">Nucleotide-binding</keyword>